<evidence type="ECO:0000256" key="3">
    <source>
        <dbReference type="ARBA" id="ARBA00022692"/>
    </source>
</evidence>
<dbReference type="Proteomes" id="UP000434580">
    <property type="component" value="Unassembled WGS sequence"/>
</dbReference>
<protein>
    <recommendedName>
        <fullName evidence="6">Phosphate transporter</fullName>
    </recommendedName>
</protein>
<evidence type="ECO:0000256" key="5">
    <source>
        <dbReference type="ARBA" id="ARBA00023136"/>
    </source>
</evidence>
<keyword evidence="5 6" id="KW-0472">Membrane</keyword>
<organism evidence="7 8">
    <name type="scientific">BD1-7 clade bacterium</name>
    <dbReference type="NCBI Taxonomy" id="2029982"/>
    <lineage>
        <taxon>Bacteria</taxon>
        <taxon>Pseudomonadati</taxon>
        <taxon>Pseudomonadota</taxon>
        <taxon>Gammaproteobacteria</taxon>
        <taxon>Cellvibrionales</taxon>
        <taxon>Spongiibacteraceae</taxon>
        <taxon>BD1-7 clade</taxon>
    </lineage>
</organism>
<feature type="transmembrane region" description="Helical" evidence="6">
    <location>
        <begin position="49"/>
        <end position="68"/>
    </location>
</feature>
<evidence type="ECO:0000256" key="4">
    <source>
        <dbReference type="ARBA" id="ARBA00022989"/>
    </source>
</evidence>
<feature type="transmembrane region" description="Helical" evidence="6">
    <location>
        <begin position="305"/>
        <end position="325"/>
    </location>
</feature>
<sequence>MDMLTSYHLLLMILAIVFAFFMAWGVGANDVANAMATSVGSKALTIKHAIMIAAVFEFAGAYLAGGQVTSTIRKGIIDPAMLVGHSDILVIGMLAALLSAGVWLFIATLRGWPVSTTHTIVGSIVGFGCVGLGVNSIEWSKVAQIGASWITSPIIAGFVAFLMYRSVRWLIIDKEDVYQAAMRYVPVYMFIMGFIIAMVTFVKGLKHVGLDLTFWQSVVPSLVVAATATGVGKFYLKKVDAFTHHGHDNHPVERVFAILMIFTACSMAFAHGSNDVANAVGPLAAIYSVLSTPDAVTDQAALPSWILLVGAIGIVVGLMTFGFRVMTTVGQRITELKPSRGFAAEISAATTVVVASGIGLPISTTQTLVGAVLGVGLAHHHKSVDWGVIRGIVLSWFVTIPVGAVLSIIFFYILKAILGA</sequence>
<keyword evidence="2 6" id="KW-0813">Transport</keyword>
<comment type="similarity">
    <text evidence="6">Belongs to the inorganic phosphate transporter (PiT) (TC 2.A.20) family.</text>
</comment>
<keyword evidence="6" id="KW-0592">Phosphate transport</keyword>
<dbReference type="AlphaFoldDB" id="A0A5S9QRG0"/>
<dbReference type="InterPro" id="IPR001204">
    <property type="entry name" value="Phos_transporter"/>
</dbReference>
<evidence type="ECO:0000256" key="6">
    <source>
        <dbReference type="RuleBase" id="RU363058"/>
    </source>
</evidence>
<feature type="transmembrane region" description="Helical" evidence="6">
    <location>
        <begin position="6"/>
        <end position="28"/>
    </location>
</feature>
<feature type="transmembrane region" description="Helical" evidence="6">
    <location>
        <begin position="214"/>
        <end position="235"/>
    </location>
</feature>
<keyword evidence="4 6" id="KW-1133">Transmembrane helix</keyword>
<keyword evidence="3 6" id="KW-0812">Transmembrane</keyword>
<dbReference type="GO" id="GO:0035435">
    <property type="term" value="P:phosphate ion transmembrane transport"/>
    <property type="evidence" value="ECO:0007669"/>
    <property type="project" value="TreeGrafter"/>
</dbReference>
<name>A0A5S9QRG0_9GAMM</name>
<evidence type="ECO:0000256" key="2">
    <source>
        <dbReference type="ARBA" id="ARBA00022448"/>
    </source>
</evidence>
<dbReference type="PANTHER" id="PTHR11101:SF80">
    <property type="entry name" value="PHOSPHATE TRANSPORTER"/>
    <property type="match status" value="1"/>
</dbReference>
<reference evidence="7 8" key="1">
    <citation type="submission" date="2019-11" db="EMBL/GenBank/DDBJ databases">
        <authorList>
            <person name="Holert J."/>
        </authorList>
    </citation>
    <scope>NUCLEOTIDE SEQUENCE [LARGE SCALE GENOMIC DNA]</scope>
    <source>
        <strain evidence="7">BC5_2</strain>
    </source>
</reference>
<feature type="transmembrane region" description="Helical" evidence="6">
    <location>
        <begin position="143"/>
        <end position="164"/>
    </location>
</feature>
<feature type="transmembrane region" description="Helical" evidence="6">
    <location>
        <begin position="88"/>
        <end position="107"/>
    </location>
</feature>
<feature type="transmembrane region" description="Helical" evidence="6">
    <location>
        <begin position="255"/>
        <end position="273"/>
    </location>
</feature>
<dbReference type="EMBL" id="CACSII010000021">
    <property type="protein sequence ID" value="CAA0121215.1"/>
    <property type="molecule type" value="Genomic_DNA"/>
</dbReference>
<feature type="transmembrane region" description="Helical" evidence="6">
    <location>
        <begin position="393"/>
        <end position="414"/>
    </location>
</feature>
<comment type="subcellular location">
    <subcellularLocation>
        <location evidence="1 6">Membrane</location>
        <topology evidence="1 6">Multi-pass membrane protein</topology>
    </subcellularLocation>
</comment>
<dbReference type="GO" id="GO:0005315">
    <property type="term" value="F:phosphate transmembrane transporter activity"/>
    <property type="evidence" value="ECO:0007669"/>
    <property type="project" value="InterPro"/>
</dbReference>
<feature type="transmembrane region" description="Helical" evidence="6">
    <location>
        <begin position="346"/>
        <end position="373"/>
    </location>
</feature>
<dbReference type="Pfam" id="PF01384">
    <property type="entry name" value="PHO4"/>
    <property type="match status" value="1"/>
</dbReference>
<evidence type="ECO:0000313" key="8">
    <source>
        <dbReference type="Proteomes" id="UP000434580"/>
    </source>
</evidence>
<proteinExistence type="inferred from homology"/>
<evidence type="ECO:0000256" key="1">
    <source>
        <dbReference type="ARBA" id="ARBA00004141"/>
    </source>
</evidence>
<evidence type="ECO:0000313" key="7">
    <source>
        <dbReference type="EMBL" id="CAA0121215.1"/>
    </source>
</evidence>
<dbReference type="PANTHER" id="PTHR11101">
    <property type="entry name" value="PHOSPHATE TRANSPORTER"/>
    <property type="match status" value="1"/>
</dbReference>
<dbReference type="GO" id="GO:0016020">
    <property type="term" value="C:membrane"/>
    <property type="evidence" value="ECO:0007669"/>
    <property type="project" value="UniProtKB-SubCell"/>
</dbReference>
<dbReference type="OrthoDB" id="9779554at2"/>
<accession>A0A5S9QRG0</accession>
<feature type="transmembrane region" description="Helical" evidence="6">
    <location>
        <begin position="185"/>
        <end position="202"/>
    </location>
</feature>
<gene>
    <name evidence="7" type="primary">pitA</name>
    <name evidence="7" type="ORF">DPBNPPHM_02714</name>
</gene>